<gene>
    <name evidence="1" type="ORF">D8794_01675</name>
</gene>
<organism evidence="1 2">
    <name type="scientific">Streptococcus cristatus</name>
    <dbReference type="NCBI Taxonomy" id="45634"/>
    <lineage>
        <taxon>Bacteria</taxon>
        <taxon>Bacillati</taxon>
        <taxon>Bacillota</taxon>
        <taxon>Bacilli</taxon>
        <taxon>Lactobacillales</taxon>
        <taxon>Streptococcaceae</taxon>
        <taxon>Streptococcus</taxon>
    </lineage>
</organism>
<dbReference type="AlphaFoldDB" id="A0A428GXD9"/>
<evidence type="ECO:0000313" key="1">
    <source>
        <dbReference type="EMBL" id="RSJ88087.1"/>
    </source>
</evidence>
<dbReference type="EMBL" id="RJPQ01000001">
    <property type="protein sequence ID" value="RSJ88087.1"/>
    <property type="molecule type" value="Genomic_DNA"/>
</dbReference>
<proteinExistence type="predicted"/>
<reference evidence="1 2" key="1">
    <citation type="submission" date="2018-11" db="EMBL/GenBank/DDBJ databases">
        <title>Species Designations Belie Phenotypic and Genotypic Heterogeneity in Oral Streptococci.</title>
        <authorList>
            <person name="Velsko I."/>
        </authorList>
    </citation>
    <scope>NUCLEOTIDE SEQUENCE [LARGE SCALE GENOMIC DNA]</scope>
    <source>
        <strain evidence="1 2">A54</strain>
    </source>
</reference>
<accession>A0A428GXD9</accession>
<protein>
    <submittedName>
        <fullName evidence="1">Uncharacterized protein</fullName>
    </submittedName>
</protein>
<evidence type="ECO:0000313" key="2">
    <source>
        <dbReference type="Proteomes" id="UP000277890"/>
    </source>
</evidence>
<dbReference type="Proteomes" id="UP000277890">
    <property type="component" value="Unassembled WGS sequence"/>
</dbReference>
<comment type="caution">
    <text evidence="1">The sequence shown here is derived from an EMBL/GenBank/DDBJ whole genome shotgun (WGS) entry which is preliminary data.</text>
</comment>
<sequence length="121" mass="13442">MGKKRQINTTQIYETSVRLDAAVMSGGTNDASEWVDDVSTELFADCNTLLDEASADIHTTVENLNNYLNSVAAEFEKADSKMAKLISANNGLESIPMENKKAAEKEKIRSNDYYNELKKSK</sequence>
<name>A0A428GXD9_STRCR</name>
<dbReference type="RefSeq" id="WP_125370800.1">
    <property type="nucleotide sequence ID" value="NZ_JASHFL010000001.1"/>
</dbReference>